<feature type="transmembrane region" description="Helical" evidence="1">
    <location>
        <begin position="102"/>
        <end position="119"/>
    </location>
</feature>
<keyword evidence="1" id="KW-0472">Membrane</keyword>
<evidence type="ECO:0000313" key="3">
    <source>
        <dbReference type="Proteomes" id="UP000321534"/>
    </source>
</evidence>
<feature type="transmembrane region" description="Helical" evidence="1">
    <location>
        <begin position="72"/>
        <end position="90"/>
    </location>
</feature>
<keyword evidence="1" id="KW-0812">Transmembrane</keyword>
<dbReference type="Proteomes" id="UP000321534">
    <property type="component" value="Unassembled WGS sequence"/>
</dbReference>
<accession>A0A512CZW6</accession>
<dbReference type="AlphaFoldDB" id="A0A512CZW6"/>
<evidence type="ECO:0008006" key="4">
    <source>
        <dbReference type="Google" id="ProtNLM"/>
    </source>
</evidence>
<gene>
    <name evidence="2" type="ORF">TAE01_15640</name>
</gene>
<dbReference type="EMBL" id="BJYX01000006">
    <property type="protein sequence ID" value="GEO29754.1"/>
    <property type="molecule type" value="Genomic_DNA"/>
</dbReference>
<protein>
    <recommendedName>
        <fullName evidence="4">Integral membrane protein</fullName>
    </recommendedName>
</protein>
<name>A0A512CZW6_9MICO</name>
<reference evidence="2 3" key="1">
    <citation type="submission" date="2019-07" db="EMBL/GenBank/DDBJ databases">
        <title>Whole genome shotgun sequence of Terrabacter aerolatus NBRC 106305.</title>
        <authorList>
            <person name="Hosoyama A."/>
            <person name="Uohara A."/>
            <person name="Ohji S."/>
            <person name="Ichikawa N."/>
        </authorList>
    </citation>
    <scope>NUCLEOTIDE SEQUENCE [LARGE SCALE GENOMIC DNA]</scope>
    <source>
        <strain evidence="2 3">NBRC 106305</strain>
    </source>
</reference>
<comment type="caution">
    <text evidence="2">The sequence shown here is derived from an EMBL/GenBank/DDBJ whole genome shotgun (WGS) entry which is preliminary data.</text>
</comment>
<keyword evidence="3" id="KW-1185">Reference proteome</keyword>
<sequence length="120" mass="12217">MSAMDFVYNLLVALHLLGMAAVVGGWIAVRSGRTVIAPIVWGARAQLVTGLALVGIAEAINDADHTVNHAKIAVKLVVAIVVLAAAEMGAARGRKGKDTGNLLDIAGGAAVVNVLVAAIW</sequence>
<feature type="transmembrane region" description="Helical" evidence="1">
    <location>
        <begin position="6"/>
        <end position="29"/>
    </location>
</feature>
<organism evidence="2 3">
    <name type="scientific">Terrabacter aerolatus</name>
    <dbReference type="NCBI Taxonomy" id="422442"/>
    <lineage>
        <taxon>Bacteria</taxon>
        <taxon>Bacillati</taxon>
        <taxon>Actinomycetota</taxon>
        <taxon>Actinomycetes</taxon>
        <taxon>Micrococcales</taxon>
        <taxon>Intrasporangiaceae</taxon>
        <taxon>Terrabacter</taxon>
    </lineage>
</organism>
<feature type="transmembrane region" description="Helical" evidence="1">
    <location>
        <begin position="41"/>
        <end position="60"/>
    </location>
</feature>
<evidence type="ECO:0000256" key="1">
    <source>
        <dbReference type="SAM" id="Phobius"/>
    </source>
</evidence>
<keyword evidence="1" id="KW-1133">Transmembrane helix</keyword>
<proteinExistence type="predicted"/>
<evidence type="ECO:0000313" key="2">
    <source>
        <dbReference type="EMBL" id="GEO29754.1"/>
    </source>
</evidence>